<dbReference type="AlphaFoldDB" id="A0A3M9X1D1"/>
<evidence type="ECO:0000313" key="1">
    <source>
        <dbReference type="EMBL" id="RNJ41542.1"/>
    </source>
</evidence>
<dbReference type="RefSeq" id="WP_123170269.1">
    <property type="nucleotide sequence ID" value="NZ_QKOD01000018.1"/>
</dbReference>
<accession>A0A3M9X1D1</accession>
<organism evidence="1 2">
    <name type="scientific">Mesorhizobium japonicum</name>
    <dbReference type="NCBI Taxonomy" id="2066070"/>
    <lineage>
        <taxon>Bacteria</taxon>
        <taxon>Pseudomonadati</taxon>
        <taxon>Pseudomonadota</taxon>
        <taxon>Alphaproteobacteria</taxon>
        <taxon>Hyphomicrobiales</taxon>
        <taxon>Phyllobacteriaceae</taxon>
        <taxon>Mesorhizobium</taxon>
    </lineage>
</organism>
<proteinExistence type="predicted"/>
<dbReference type="Proteomes" id="UP000275436">
    <property type="component" value="Unassembled WGS sequence"/>
</dbReference>
<name>A0A3M9X1D1_9HYPH</name>
<dbReference type="EMBL" id="QKOD01000018">
    <property type="protein sequence ID" value="RNJ41542.1"/>
    <property type="molecule type" value="Genomic_DNA"/>
</dbReference>
<comment type="caution">
    <text evidence="1">The sequence shown here is derived from an EMBL/GenBank/DDBJ whole genome shotgun (WGS) entry which is preliminary data.</text>
</comment>
<reference evidence="1 2" key="1">
    <citation type="journal article" date="2018" name="Mol. Plant Microbe Interact.">
        <title>Taxonomically Different Co-Microsymbionts of a Relict Legume, Oxytropis popoviana, Have Complementary Sets of Symbiotic Genes and Together Increase the Efficiency of Plant Nodulation.</title>
        <authorList>
            <person name="Safronova V."/>
            <person name="Belimov A."/>
            <person name="Sazanova A."/>
            <person name="Chirak E."/>
            <person name="Verkhozina A."/>
            <person name="Kuznetsova I."/>
            <person name="Andronov E."/>
            <person name="Puhalsky J."/>
            <person name="Tikhonovich I."/>
        </authorList>
    </citation>
    <scope>NUCLEOTIDE SEQUENCE [LARGE SCALE GENOMIC DNA]</scope>
    <source>
        <strain evidence="1 2">Opo-235</strain>
    </source>
</reference>
<protein>
    <submittedName>
        <fullName evidence="1">Uncharacterized protein</fullName>
    </submittedName>
</protein>
<evidence type="ECO:0000313" key="2">
    <source>
        <dbReference type="Proteomes" id="UP000275436"/>
    </source>
</evidence>
<sequence length="156" mass="16766">MAINGSGQFNGAFLGTWTGDDGQLIKSTLQCKYTGKPGANLTLANLKSELPKAVLLAQNGLAEDYAILTNAGVSGEADREICAAFRAAGVKRCQVFGGSWIQQQLDQSARLRMLVPRIYGIGDLSTSSPTMPTSRPRILENMGSDLSCFVLTERFF</sequence>
<gene>
    <name evidence="1" type="ORF">DNR46_33390</name>
</gene>